<reference evidence="1 2" key="1">
    <citation type="submission" date="2015-01" db="EMBL/GenBank/DDBJ databases">
        <title>The Genome Sequence of Rhinocladiella mackenzie CBS 650.93.</title>
        <authorList>
            <consortium name="The Broad Institute Genomics Platform"/>
            <person name="Cuomo C."/>
            <person name="de Hoog S."/>
            <person name="Gorbushina A."/>
            <person name="Stielow B."/>
            <person name="Teixiera M."/>
            <person name="Abouelleil A."/>
            <person name="Chapman S.B."/>
            <person name="Priest M."/>
            <person name="Young S.K."/>
            <person name="Wortman J."/>
            <person name="Nusbaum C."/>
            <person name="Birren B."/>
        </authorList>
    </citation>
    <scope>NUCLEOTIDE SEQUENCE [LARGE SCALE GENOMIC DNA]</scope>
    <source>
        <strain evidence="1 2">CBS 650.93</strain>
    </source>
</reference>
<name>A0A0D2GUT4_9EURO</name>
<proteinExistence type="predicted"/>
<sequence length="108" mass="11624">MALDALQHLGLQPASEVILESVVEEQSTGNGTLMTRLKGYKADVALIPESEGEILVRANTRVLWFQVEARGTPVNTRGMGTGMNAVDAFWRVIGALEGVGGRMEPKKS</sequence>
<dbReference type="Proteomes" id="UP000053617">
    <property type="component" value="Unassembled WGS sequence"/>
</dbReference>
<dbReference type="AlphaFoldDB" id="A0A0D2GUT4"/>
<accession>A0A0D2GUT4</accession>
<evidence type="ECO:0000313" key="1">
    <source>
        <dbReference type="EMBL" id="KIX02008.1"/>
    </source>
</evidence>
<dbReference type="STRING" id="1442369.A0A0D2GUT4"/>
<dbReference type="Gene3D" id="3.40.630.10">
    <property type="entry name" value="Zn peptidases"/>
    <property type="match status" value="1"/>
</dbReference>
<dbReference type="RefSeq" id="XP_013269144.1">
    <property type="nucleotide sequence ID" value="XM_013413690.1"/>
</dbReference>
<evidence type="ECO:0000313" key="2">
    <source>
        <dbReference type="Proteomes" id="UP000053617"/>
    </source>
</evidence>
<dbReference type="HOGENOM" id="CLU_2198443_0_0_1"/>
<dbReference type="Gene3D" id="3.30.70.360">
    <property type="match status" value="1"/>
</dbReference>
<dbReference type="EMBL" id="KN847480">
    <property type="protein sequence ID" value="KIX02008.1"/>
    <property type="molecule type" value="Genomic_DNA"/>
</dbReference>
<dbReference type="GeneID" id="25296018"/>
<dbReference type="OrthoDB" id="10059875at2759"/>
<protein>
    <submittedName>
        <fullName evidence="1">Uncharacterized protein</fullName>
    </submittedName>
</protein>
<keyword evidence="2" id="KW-1185">Reference proteome</keyword>
<dbReference type="VEuPathDB" id="FungiDB:Z518_07947"/>
<gene>
    <name evidence="1" type="ORF">Z518_07947</name>
</gene>
<organism evidence="1 2">
    <name type="scientific">Rhinocladiella mackenziei CBS 650.93</name>
    <dbReference type="NCBI Taxonomy" id="1442369"/>
    <lineage>
        <taxon>Eukaryota</taxon>
        <taxon>Fungi</taxon>
        <taxon>Dikarya</taxon>
        <taxon>Ascomycota</taxon>
        <taxon>Pezizomycotina</taxon>
        <taxon>Eurotiomycetes</taxon>
        <taxon>Chaetothyriomycetidae</taxon>
        <taxon>Chaetothyriales</taxon>
        <taxon>Herpotrichiellaceae</taxon>
        <taxon>Rhinocladiella</taxon>
    </lineage>
</organism>